<accession>A0ABN3KE63</accession>
<evidence type="ECO:0000313" key="3">
    <source>
        <dbReference type="Proteomes" id="UP001501638"/>
    </source>
</evidence>
<name>A0ABN3KE63_9ACTN</name>
<keyword evidence="3" id="KW-1185">Reference proteome</keyword>
<reference evidence="2 3" key="1">
    <citation type="journal article" date="2019" name="Int. J. Syst. Evol. Microbiol.">
        <title>The Global Catalogue of Microorganisms (GCM) 10K type strain sequencing project: providing services to taxonomists for standard genome sequencing and annotation.</title>
        <authorList>
            <consortium name="The Broad Institute Genomics Platform"/>
            <consortium name="The Broad Institute Genome Sequencing Center for Infectious Disease"/>
            <person name="Wu L."/>
            <person name="Ma J."/>
        </authorList>
    </citation>
    <scope>NUCLEOTIDE SEQUENCE [LARGE SCALE GENOMIC DNA]</scope>
    <source>
        <strain evidence="2 3">JCM 6305</strain>
    </source>
</reference>
<sequence>MVLVNDWEPVACRVGTPCRYSSPSRERDDALARARATGDDHDLLVVGLFGPAHGVEHHAVRDLLLVEEDELLAFAHLLGGDGHQLPGRDRLAGEEFVGRAGARVLGAQLGAEVVDERPPAPGGVELSPVVGLDLAQAADAEFGGVVEVGDTTDALRVLGDRAVEVDEVLAVTTDLFDGVEDRASVRVDVAQRRVVLVRCGLAPLLQLDHDVRRFSGDRVHSGEHGVGALAVQRQRVLQHDLHATEAGLGECRGQHRDAPFPGADLGEAWSVAVRVDELLGETQEERAVERHDGDRLGGLTEQQGKPPGSTEELVRVGACPSKLHGSGAEARRAAMTM</sequence>
<proteinExistence type="predicted"/>
<feature type="region of interest" description="Disordered" evidence="1">
    <location>
        <begin position="284"/>
        <end position="312"/>
    </location>
</feature>
<dbReference type="Proteomes" id="UP001501638">
    <property type="component" value="Unassembled WGS sequence"/>
</dbReference>
<gene>
    <name evidence="2" type="ORF">GCM10010405_42270</name>
</gene>
<evidence type="ECO:0000256" key="1">
    <source>
        <dbReference type="SAM" id="MobiDB-lite"/>
    </source>
</evidence>
<evidence type="ECO:0000313" key="2">
    <source>
        <dbReference type="EMBL" id="GAA2453997.1"/>
    </source>
</evidence>
<feature type="compositionally biased region" description="Basic and acidic residues" evidence="1">
    <location>
        <begin position="284"/>
        <end position="295"/>
    </location>
</feature>
<dbReference type="EMBL" id="BAAASZ010000028">
    <property type="protein sequence ID" value="GAA2453997.1"/>
    <property type="molecule type" value="Genomic_DNA"/>
</dbReference>
<organism evidence="2 3">
    <name type="scientific">Streptomyces macrosporus</name>
    <dbReference type="NCBI Taxonomy" id="44032"/>
    <lineage>
        <taxon>Bacteria</taxon>
        <taxon>Bacillati</taxon>
        <taxon>Actinomycetota</taxon>
        <taxon>Actinomycetes</taxon>
        <taxon>Kitasatosporales</taxon>
        <taxon>Streptomycetaceae</taxon>
        <taxon>Streptomyces</taxon>
    </lineage>
</organism>
<comment type="caution">
    <text evidence="2">The sequence shown here is derived from an EMBL/GenBank/DDBJ whole genome shotgun (WGS) entry which is preliminary data.</text>
</comment>
<protein>
    <submittedName>
        <fullName evidence="2">Uncharacterized protein</fullName>
    </submittedName>
</protein>